<feature type="transmembrane region" description="Helical" evidence="1">
    <location>
        <begin position="7"/>
        <end position="25"/>
    </location>
</feature>
<keyword evidence="3" id="KW-1185">Reference proteome</keyword>
<evidence type="ECO:0000313" key="2">
    <source>
        <dbReference type="EMBL" id="MBK0377830.1"/>
    </source>
</evidence>
<accession>A0A934ULC6</accession>
<name>A0A934ULC6_9SPHI</name>
<gene>
    <name evidence="2" type="ORF">I5M19_00815</name>
</gene>
<evidence type="ECO:0000313" key="3">
    <source>
        <dbReference type="Proteomes" id="UP000613193"/>
    </source>
</evidence>
<keyword evidence="1" id="KW-0812">Transmembrane</keyword>
<organism evidence="2 3">
    <name type="scientific">Mucilaginibacter segetis</name>
    <dbReference type="NCBI Taxonomy" id="2793071"/>
    <lineage>
        <taxon>Bacteria</taxon>
        <taxon>Pseudomonadati</taxon>
        <taxon>Bacteroidota</taxon>
        <taxon>Sphingobacteriia</taxon>
        <taxon>Sphingobacteriales</taxon>
        <taxon>Sphingobacteriaceae</taxon>
        <taxon>Mucilaginibacter</taxon>
    </lineage>
</organism>
<comment type="caution">
    <text evidence="2">The sequence shown here is derived from an EMBL/GenBank/DDBJ whole genome shotgun (WGS) entry which is preliminary data.</text>
</comment>
<sequence length="67" mass="7905">MKSLFKYVLYSIIIVTIILSSLNIFRLHPEAQFAFIFPGIFLFAFSEIMDDTFRQGSRGRMHFLRGR</sequence>
<keyword evidence="1" id="KW-1133">Transmembrane helix</keyword>
<dbReference type="RefSeq" id="WP_200063075.1">
    <property type="nucleotide sequence ID" value="NZ_JAEHFW010000001.1"/>
</dbReference>
<proteinExistence type="predicted"/>
<evidence type="ECO:0000256" key="1">
    <source>
        <dbReference type="SAM" id="Phobius"/>
    </source>
</evidence>
<feature type="transmembrane region" description="Helical" evidence="1">
    <location>
        <begin position="31"/>
        <end position="49"/>
    </location>
</feature>
<reference evidence="2" key="1">
    <citation type="submission" date="2020-12" db="EMBL/GenBank/DDBJ databases">
        <title>Bacterial novel species Mucilaginibacter sp. SD-g isolated from soil.</title>
        <authorList>
            <person name="Jung H.-Y."/>
        </authorList>
    </citation>
    <scope>NUCLEOTIDE SEQUENCE</scope>
    <source>
        <strain evidence="2">SD-g</strain>
    </source>
</reference>
<dbReference type="EMBL" id="JAEHFW010000001">
    <property type="protein sequence ID" value="MBK0377830.1"/>
    <property type="molecule type" value="Genomic_DNA"/>
</dbReference>
<protein>
    <submittedName>
        <fullName evidence="2">Uncharacterized protein</fullName>
    </submittedName>
</protein>
<dbReference type="Proteomes" id="UP000613193">
    <property type="component" value="Unassembled WGS sequence"/>
</dbReference>
<dbReference type="AlphaFoldDB" id="A0A934ULC6"/>
<keyword evidence="1" id="KW-0472">Membrane</keyword>